<evidence type="ECO:0000313" key="2">
    <source>
        <dbReference type="EMBL" id="HHI01555.1"/>
    </source>
</evidence>
<name>A0A7C5JY48_THELI</name>
<evidence type="ECO:0000259" key="1">
    <source>
        <dbReference type="Pfam" id="PF13660"/>
    </source>
</evidence>
<dbReference type="PANTHER" id="PTHR12227:SF0">
    <property type="entry name" value="GLYCERATE KINASE"/>
    <property type="match status" value="1"/>
</dbReference>
<dbReference type="EMBL" id="DRTU01000361">
    <property type="protein sequence ID" value="HHI01555.1"/>
    <property type="molecule type" value="Genomic_DNA"/>
</dbReference>
<accession>A0A7C5JY48</accession>
<protein>
    <submittedName>
        <fullName evidence="2">DUF4147 domain-containing protein</fullName>
    </submittedName>
</protein>
<feature type="non-terminal residue" evidence="2">
    <location>
        <position position="73"/>
    </location>
</feature>
<gene>
    <name evidence="2" type="ORF">ENL40_08925</name>
</gene>
<dbReference type="InterPro" id="IPR025286">
    <property type="entry name" value="MOFRL_assoc_dom"/>
</dbReference>
<reference evidence="2" key="1">
    <citation type="journal article" date="2020" name="mSystems">
        <title>Genome- and Community-Level Interaction Insights into Carbon Utilization and Element Cycling Functions of Hydrothermarchaeota in Hydrothermal Sediment.</title>
        <authorList>
            <person name="Zhou Z."/>
            <person name="Liu Y."/>
            <person name="Xu W."/>
            <person name="Pan J."/>
            <person name="Luo Z.H."/>
            <person name="Li M."/>
        </authorList>
    </citation>
    <scope>NUCLEOTIDE SEQUENCE [LARGE SCALE GENOMIC DNA]</scope>
    <source>
        <strain evidence="2">HyVt-93</strain>
    </source>
</reference>
<dbReference type="GO" id="GO:0005737">
    <property type="term" value="C:cytoplasm"/>
    <property type="evidence" value="ECO:0007669"/>
    <property type="project" value="TreeGrafter"/>
</dbReference>
<dbReference type="PANTHER" id="PTHR12227">
    <property type="entry name" value="GLYCERATE KINASE"/>
    <property type="match status" value="1"/>
</dbReference>
<dbReference type="Proteomes" id="UP000886217">
    <property type="component" value="Unassembled WGS sequence"/>
</dbReference>
<dbReference type="InterPro" id="IPR039760">
    <property type="entry name" value="MOFRL_protein"/>
</dbReference>
<dbReference type="AlphaFoldDB" id="A0A7C5JY48"/>
<sequence>MINRDELLSYGDIKAKEIALNLMEEAIKSADPYKAVKRALKVEDNRLIIKGKEFPIKGKVYVLAFGKAACSMA</sequence>
<dbReference type="Gene3D" id="3.40.50.10180">
    <property type="entry name" value="Glycerate kinase, MOFRL-like N-terminal domain"/>
    <property type="match status" value="1"/>
</dbReference>
<proteinExistence type="predicted"/>
<dbReference type="GO" id="GO:0008887">
    <property type="term" value="F:glycerate kinase activity"/>
    <property type="evidence" value="ECO:0007669"/>
    <property type="project" value="InterPro"/>
</dbReference>
<feature type="domain" description="MOFRL-associated" evidence="1">
    <location>
        <begin position="19"/>
        <end position="73"/>
    </location>
</feature>
<comment type="caution">
    <text evidence="2">The sequence shown here is derived from an EMBL/GenBank/DDBJ whole genome shotgun (WGS) entry which is preliminary data.</text>
</comment>
<dbReference type="SUPFAM" id="SSF82544">
    <property type="entry name" value="GckA/TtuD-like"/>
    <property type="match status" value="1"/>
</dbReference>
<dbReference type="Pfam" id="PF13660">
    <property type="entry name" value="DUF4147"/>
    <property type="match status" value="1"/>
</dbReference>
<organism evidence="2">
    <name type="scientific">Thermococcus litoralis</name>
    <dbReference type="NCBI Taxonomy" id="2265"/>
    <lineage>
        <taxon>Archaea</taxon>
        <taxon>Methanobacteriati</taxon>
        <taxon>Methanobacteriota</taxon>
        <taxon>Thermococci</taxon>
        <taxon>Thermococcales</taxon>
        <taxon>Thermococcaceae</taxon>
        <taxon>Thermococcus</taxon>
    </lineage>
</organism>
<dbReference type="InterPro" id="IPR038614">
    <property type="entry name" value="GK_N_sf"/>
</dbReference>